<protein>
    <submittedName>
        <fullName evidence="1">Uncharacterized protein</fullName>
    </submittedName>
</protein>
<dbReference type="EMBL" id="GBRH01227631">
    <property type="protein sequence ID" value="JAD70264.1"/>
    <property type="molecule type" value="Transcribed_RNA"/>
</dbReference>
<name>A0A0A9C1V2_ARUDO</name>
<sequence length="36" mass="3735">MARNVAQAGASLKAGTPSSLQTNVCTITRSCCSNHR</sequence>
<reference evidence="1" key="2">
    <citation type="journal article" date="2015" name="Data Brief">
        <title>Shoot transcriptome of the giant reed, Arundo donax.</title>
        <authorList>
            <person name="Barrero R.A."/>
            <person name="Guerrero F.D."/>
            <person name="Moolhuijzen P."/>
            <person name="Goolsby J.A."/>
            <person name="Tidwell J."/>
            <person name="Bellgard S.E."/>
            <person name="Bellgard M.I."/>
        </authorList>
    </citation>
    <scope>NUCLEOTIDE SEQUENCE</scope>
    <source>
        <tissue evidence="1">Shoot tissue taken approximately 20 cm above the soil surface</tissue>
    </source>
</reference>
<dbReference type="AlphaFoldDB" id="A0A0A9C1V2"/>
<accession>A0A0A9C1V2</accession>
<organism evidence="1">
    <name type="scientific">Arundo donax</name>
    <name type="common">Giant reed</name>
    <name type="synonym">Donax arundinaceus</name>
    <dbReference type="NCBI Taxonomy" id="35708"/>
    <lineage>
        <taxon>Eukaryota</taxon>
        <taxon>Viridiplantae</taxon>
        <taxon>Streptophyta</taxon>
        <taxon>Embryophyta</taxon>
        <taxon>Tracheophyta</taxon>
        <taxon>Spermatophyta</taxon>
        <taxon>Magnoliopsida</taxon>
        <taxon>Liliopsida</taxon>
        <taxon>Poales</taxon>
        <taxon>Poaceae</taxon>
        <taxon>PACMAD clade</taxon>
        <taxon>Arundinoideae</taxon>
        <taxon>Arundineae</taxon>
        <taxon>Arundo</taxon>
    </lineage>
</organism>
<reference evidence="1" key="1">
    <citation type="submission" date="2014-09" db="EMBL/GenBank/DDBJ databases">
        <authorList>
            <person name="Magalhaes I.L.F."/>
            <person name="Oliveira U."/>
            <person name="Santos F.R."/>
            <person name="Vidigal T.H.D.A."/>
            <person name="Brescovit A.D."/>
            <person name="Santos A.J."/>
        </authorList>
    </citation>
    <scope>NUCLEOTIDE SEQUENCE</scope>
    <source>
        <tissue evidence="1">Shoot tissue taken approximately 20 cm above the soil surface</tissue>
    </source>
</reference>
<proteinExistence type="predicted"/>
<evidence type="ECO:0000313" key="1">
    <source>
        <dbReference type="EMBL" id="JAD70264.1"/>
    </source>
</evidence>